<keyword evidence="5" id="KW-1133">Transmembrane helix</keyword>
<keyword evidence="6 9" id="KW-0333">Golgi apparatus</keyword>
<keyword evidence="3 9" id="KW-0808">Transferase</keyword>
<keyword evidence="7" id="KW-0472">Membrane</keyword>
<feature type="non-terminal residue" evidence="10">
    <location>
        <position position="1"/>
    </location>
</feature>
<dbReference type="KEGG" id="nve:5521879"/>
<dbReference type="GO" id="GO:0000139">
    <property type="term" value="C:Golgi membrane"/>
    <property type="evidence" value="ECO:0007669"/>
    <property type="project" value="UniProtKB-SubCell"/>
</dbReference>
<evidence type="ECO:0000313" key="11">
    <source>
        <dbReference type="Proteomes" id="UP000001593"/>
    </source>
</evidence>
<dbReference type="Pfam" id="PF03567">
    <property type="entry name" value="Sulfotransfer_2"/>
    <property type="match status" value="1"/>
</dbReference>
<dbReference type="InterPro" id="IPR005331">
    <property type="entry name" value="Sulfotransferase"/>
</dbReference>
<dbReference type="GO" id="GO:0008146">
    <property type="term" value="F:sulfotransferase activity"/>
    <property type="evidence" value="ECO:0000318"/>
    <property type="project" value="GO_Central"/>
</dbReference>
<keyword evidence="11" id="KW-1185">Reference proteome</keyword>
<keyword evidence="9" id="KW-0735">Signal-anchor</keyword>
<dbReference type="STRING" id="45351.A7RFG3"/>
<evidence type="ECO:0000256" key="6">
    <source>
        <dbReference type="ARBA" id="ARBA00023034"/>
    </source>
</evidence>
<dbReference type="OMA" id="CFIPKAG"/>
<sequence length="273" mass="32257">SQISSEERLANLRAECQGRQASWSRLSVAEKRILARQVIVDDEHKLLFCFIPKAGCANWKRVFRVLDGRDKNVNHIAKFDHKDFKFLEDLPPRAIQRRLDTYFKFVFVREPLSRLLSAYKNKLQNSTAIPGNGFVKRYVNEMTKHRRKHNSEKLSITLSDFFLHISKTKAAKLNDHWMPFKDLCQPCAMNYDFVGSLENIEQDSQKVFRLLNIQDKVVYPTRQHYYDDPETGNRLNDKLLSTVPRKLVQKALRKFERDYVLFSYPYPGLRRRS</sequence>
<dbReference type="HOGENOM" id="CLU_043398_1_3_1"/>
<keyword evidence="9" id="KW-0119">Carbohydrate metabolism</keyword>
<evidence type="ECO:0000256" key="2">
    <source>
        <dbReference type="ARBA" id="ARBA00006339"/>
    </source>
</evidence>
<organism evidence="10 11">
    <name type="scientific">Nematostella vectensis</name>
    <name type="common">Starlet sea anemone</name>
    <dbReference type="NCBI Taxonomy" id="45351"/>
    <lineage>
        <taxon>Eukaryota</taxon>
        <taxon>Metazoa</taxon>
        <taxon>Cnidaria</taxon>
        <taxon>Anthozoa</taxon>
        <taxon>Hexacorallia</taxon>
        <taxon>Actiniaria</taxon>
        <taxon>Edwardsiidae</taxon>
        <taxon>Nematostella</taxon>
    </lineage>
</organism>
<dbReference type="InterPro" id="IPR018011">
    <property type="entry name" value="Carb_sulfotrans_8-10"/>
</dbReference>
<dbReference type="InParanoid" id="A7RFG3"/>
<evidence type="ECO:0000256" key="8">
    <source>
        <dbReference type="ARBA" id="ARBA00023180"/>
    </source>
</evidence>
<dbReference type="PhylomeDB" id="A7RFG3"/>
<dbReference type="EC" id="2.8.2.-" evidence="9"/>
<evidence type="ECO:0000256" key="5">
    <source>
        <dbReference type="ARBA" id="ARBA00022989"/>
    </source>
</evidence>
<evidence type="ECO:0000256" key="1">
    <source>
        <dbReference type="ARBA" id="ARBA00004323"/>
    </source>
</evidence>
<comment type="subcellular location">
    <subcellularLocation>
        <location evidence="1 9">Golgi apparatus membrane</location>
        <topology evidence="1 9">Single-pass type II membrane protein</topology>
    </subcellularLocation>
</comment>
<evidence type="ECO:0000256" key="4">
    <source>
        <dbReference type="ARBA" id="ARBA00022692"/>
    </source>
</evidence>
<dbReference type="eggNOG" id="KOG4651">
    <property type="taxonomic scope" value="Eukaryota"/>
</dbReference>
<evidence type="ECO:0000256" key="7">
    <source>
        <dbReference type="ARBA" id="ARBA00023136"/>
    </source>
</evidence>
<dbReference type="PANTHER" id="PTHR12137:SF33">
    <property type="entry name" value="CARBOHYDRATE SULFOTRANSFERASE 14"/>
    <property type="match status" value="1"/>
</dbReference>
<evidence type="ECO:0000256" key="9">
    <source>
        <dbReference type="RuleBase" id="RU364020"/>
    </source>
</evidence>
<accession>A7RFG3</accession>
<dbReference type="EMBL" id="DS469508">
    <property type="protein sequence ID" value="EDO49713.1"/>
    <property type="molecule type" value="Genomic_DNA"/>
</dbReference>
<dbReference type="GO" id="GO:0016051">
    <property type="term" value="P:carbohydrate biosynthetic process"/>
    <property type="evidence" value="ECO:0007669"/>
    <property type="project" value="InterPro"/>
</dbReference>
<keyword evidence="4" id="KW-0812">Transmembrane</keyword>
<name>A7RFG3_NEMVE</name>
<evidence type="ECO:0000313" key="10">
    <source>
        <dbReference type="EMBL" id="EDO49713.1"/>
    </source>
</evidence>
<comment type="similarity">
    <text evidence="2 9">Belongs to the sulfotransferase 2 family.</text>
</comment>
<keyword evidence="8 9" id="KW-0325">Glycoprotein</keyword>
<evidence type="ECO:0000256" key="3">
    <source>
        <dbReference type="ARBA" id="ARBA00022679"/>
    </source>
</evidence>
<reference evidence="10 11" key="1">
    <citation type="journal article" date="2007" name="Science">
        <title>Sea anemone genome reveals ancestral eumetazoan gene repertoire and genomic organization.</title>
        <authorList>
            <person name="Putnam N.H."/>
            <person name="Srivastava M."/>
            <person name="Hellsten U."/>
            <person name="Dirks B."/>
            <person name="Chapman J."/>
            <person name="Salamov A."/>
            <person name="Terry A."/>
            <person name="Shapiro H."/>
            <person name="Lindquist E."/>
            <person name="Kapitonov V.V."/>
            <person name="Jurka J."/>
            <person name="Genikhovich G."/>
            <person name="Grigoriev I.V."/>
            <person name="Lucas S.M."/>
            <person name="Steele R.E."/>
            <person name="Finnerty J.R."/>
            <person name="Technau U."/>
            <person name="Martindale M.Q."/>
            <person name="Rokhsar D.S."/>
        </authorList>
    </citation>
    <scope>NUCLEOTIDE SEQUENCE [LARGE SCALE GENOMIC DNA]</scope>
    <source>
        <strain evidence="11">CH2 X CH6</strain>
    </source>
</reference>
<dbReference type="AlphaFoldDB" id="A7RFG3"/>
<protein>
    <recommendedName>
        <fullName evidence="9">Carbohydrate sulfotransferase</fullName>
        <ecNumber evidence="9">2.8.2.-</ecNumber>
    </recommendedName>
</protein>
<dbReference type="PANTHER" id="PTHR12137">
    <property type="entry name" value="CARBOHYDRATE SULFOTRANSFERASE"/>
    <property type="match status" value="1"/>
</dbReference>
<gene>
    <name evidence="10" type="ORF">NEMVEDRAFT_v1g79982</name>
</gene>
<dbReference type="OrthoDB" id="2019940at2759"/>
<dbReference type="Proteomes" id="UP000001593">
    <property type="component" value="Unassembled WGS sequence"/>
</dbReference>
<proteinExistence type="inferred from homology"/>